<feature type="transmembrane region" description="Helical" evidence="9">
    <location>
        <begin position="66"/>
        <end position="85"/>
    </location>
</feature>
<feature type="transmembrane region" description="Helical" evidence="9">
    <location>
        <begin position="31"/>
        <end position="54"/>
    </location>
</feature>
<name>A0A345HY22_9ACTN</name>
<feature type="transmembrane region" description="Helical" evidence="9">
    <location>
        <begin position="173"/>
        <end position="193"/>
    </location>
</feature>
<dbReference type="GO" id="GO:0016491">
    <property type="term" value="F:oxidoreductase activity"/>
    <property type="evidence" value="ECO:0007669"/>
    <property type="project" value="UniProtKB-KW"/>
</dbReference>
<comment type="cofactor">
    <cofactor evidence="1">
        <name>FAD</name>
        <dbReference type="ChEBI" id="CHEBI:57692"/>
    </cofactor>
</comment>
<evidence type="ECO:0000256" key="8">
    <source>
        <dbReference type="ARBA" id="ARBA00023014"/>
    </source>
</evidence>
<reference evidence="12" key="1">
    <citation type="submission" date="2018-07" db="EMBL/GenBank/DDBJ databases">
        <authorList>
            <person name="Zhao J."/>
        </authorList>
    </citation>
    <scope>NUCLEOTIDE SEQUENCE [LARGE SCALE GENOMIC DNA]</scope>
    <source>
        <strain evidence="12">GSSD-12</strain>
    </source>
</reference>
<dbReference type="Pfam" id="PF00175">
    <property type="entry name" value="NAD_binding_1"/>
    <property type="match status" value="1"/>
</dbReference>
<dbReference type="InterPro" id="IPR039261">
    <property type="entry name" value="FNR_nucleotide-bd"/>
</dbReference>
<dbReference type="InterPro" id="IPR001433">
    <property type="entry name" value="OxRdtase_FAD/NAD-bd"/>
</dbReference>
<evidence type="ECO:0000256" key="6">
    <source>
        <dbReference type="ARBA" id="ARBA00023002"/>
    </source>
</evidence>
<organism evidence="11 12">
    <name type="scientific">Streptomyces paludis</name>
    <dbReference type="NCBI Taxonomy" id="2282738"/>
    <lineage>
        <taxon>Bacteria</taxon>
        <taxon>Bacillati</taxon>
        <taxon>Actinomycetota</taxon>
        <taxon>Actinomycetes</taxon>
        <taxon>Kitasatosporales</taxon>
        <taxon>Streptomycetaceae</taxon>
        <taxon>Streptomyces</taxon>
    </lineage>
</organism>
<accession>A0A345HY22</accession>
<dbReference type="PANTHER" id="PTHR47354:SF8">
    <property type="entry name" value="1,2-PHENYLACETYL-COA EPOXIDASE, SUBUNIT E"/>
    <property type="match status" value="1"/>
</dbReference>
<evidence type="ECO:0000313" key="12">
    <source>
        <dbReference type="Proteomes" id="UP000253868"/>
    </source>
</evidence>
<keyword evidence="9" id="KW-0812">Transmembrane</keyword>
<dbReference type="RefSeq" id="WP_114664137.1">
    <property type="nucleotide sequence ID" value="NZ_CP031194.1"/>
</dbReference>
<dbReference type="SUPFAM" id="SSF63380">
    <property type="entry name" value="Riboflavin synthase domain-like"/>
    <property type="match status" value="1"/>
</dbReference>
<keyword evidence="5" id="KW-0274">FAD</keyword>
<feature type="domain" description="FAD-binding FR-type" evidence="10">
    <location>
        <begin position="200"/>
        <end position="299"/>
    </location>
</feature>
<keyword evidence="9" id="KW-0472">Membrane</keyword>
<dbReference type="PROSITE" id="PS51384">
    <property type="entry name" value="FAD_FR"/>
    <property type="match status" value="1"/>
</dbReference>
<keyword evidence="3" id="KW-0001">2Fe-2S</keyword>
<dbReference type="InterPro" id="IPR050415">
    <property type="entry name" value="MRET"/>
</dbReference>
<dbReference type="InterPro" id="IPR017938">
    <property type="entry name" value="Riboflavin_synthase-like_b-brl"/>
</dbReference>
<dbReference type="OrthoDB" id="9801223at2"/>
<dbReference type="Gene3D" id="3.40.50.80">
    <property type="entry name" value="Nucleotide-binding domain of ferredoxin-NADP reductase (FNR) module"/>
    <property type="match status" value="1"/>
</dbReference>
<dbReference type="Proteomes" id="UP000253868">
    <property type="component" value="Chromosome"/>
</dbReference>
<evidence type="ECO:0000256" key="5">
    <source>
        <dbReference type="ARBA" id="ARBA00022827"/>
    </source>
</evidence>
<dbReference type="Gene3D" id="2.40.30.10">
    <property type="entry name" value="Translation factors"/>
    <property type="match status" value="1"/>
</dbReference>
<dbReference type="GO" id="GO:0051537">
    <property type="term" value="F:2 iron, 2 sulfur cluster binding"/>
    <property type="evidence" value="ECO:0007669"/>
    <property type="project" value="UniProtKB-KW"/>
</dbReference>
<evidence type="ECO:0000256" key="2">
    <source>
        <dbReference type="ARBA" id="ARBA00022630"/>
    </source>
</evidence>
<keyword evidence="2" id="KW-0285">Flavoprotein</keyword>
<keyword evidence="12" id="KW-1185">Reference proteome</keyword>
<dbReference type="GO" id="GO:0050660">
    <property type="term" value="F:flavin adenine dinucleotide binding"/>
    <property type="evidence" value="ECO:0007669"/>
    <property type="project" value="TreeGrafter"/>
</dbReference>
<dbReference type="Pfam" id="PF08022">
    <property type="entry name" value="FAD_binding_8"/>
    <property type="match status" value="1"/>
</dbReference>
<proteinExistence type="predicted"/>
<evidence type="ECO:0000256" key="1">
    <source>
        <dbReference type="ARBA" id="ARBA00001974"/>
    </source>
</evidence>
<dbReference type="PANTHER" id="PTHR47354">
    <property type="entry name" value="NADH OXIDOREDUCTASE HCR"/>
    <property type="match status" value="1"/>
</dbReference>
<sequence length="424" mass="47777">MLRKPLFWSVAIVFPLPLVLTYDAVSTAPDVLKFYIFLGLVAYAWWLLSILLSVRPSWLDRFVGLPAIYGLHGMLGALAIVAAYVHGDFGYASNSLARDLGDWAFYGALGVLCYSAFFMSGWLVDRSRLLLRTKQLLEVVFRRRLSVWIHRVSLVLVAMIWLHTHLLVRVNQYFGFMMLFDLYTVTVLGIYVWKKWIAPDTYLTGTVISNDARGESTRRVSLRLDTRAAALRPGDFFFLRFEGSSAVSGEWHPFSVTDDNRETLTFTIRQHGDFTRRLDRVGAGSSVRLEGPFGRFESIIQNHDREAPLVFVGMGAGVAPLLSLAAAHHTTRNIHLLWAVRSAEDAYYRDVLEEYEAASGGRLKVTTNVGRFRREDLAGALSAEAVAKGAFFIVGPNPAVLANQRLLWRMGVSARRIHQERLTM</sequence>
<feature type="transmembrane region" description="Helical" evidence="9">
    <location>
        <begin position="145"/>
        <end position="167"/>
    </location>
</feature>
<evidence type="ECO:0000313" key="11">
    <source>
        <dbReference type="EMBL" id="AXG81596.1"/>
    </source>
</evidence>
<evidence type="ECO:0000256" key="4">
    <source>
        <dbReference type="ARBA" id="ARBA00022723"/>
    </source>
</evidence>
<dbReference type="GO" id="GO:0046872">
    <property type="term" value="F:metal ion binding"/>
    <property type="evidence" value="ECO:0007669"/>
    <property type="project" value="UniProtKB-KW"/>
</dbReference>
<keyword evidence="8" id="KW-0411">Iron-sulfur</keyword>
<dbReference type="KEGG" id="spad:DVK44_32155"/>
<dbReference type="InterPro" id="IPR013112">
    <property type="entry name" value="FAD-bd_8"/>
</dbReference>
<evidence type="ECO:0000256" key="7">
    <source>
        <dbReference type="ARBA" id="ARBA00023004"/>
    </source>
</evidence>
<dbReference type="SUPFAM" id="SSF52343">
    <property type="entry name" value="Ferredoxin reductase-like, C-terminal NADP-linked domain"/>
    <property type="match status" value="1"/>
</dbReference>
<dbReference type="EMBL" id="CP031194">
    <property type="protein sequence ID" value="AXG81596.1"/>
    <property type="molecule type" value="Genomic_DNA"/>
</dbReference>
<evidence type="ECO:0000256" key="9">
    <source>
        <dbReference type="SAM" id="Phobius"/>
    </source>
</evidence>
<keyword evidence="9" id="KW-1133">Transmembrane helix</keyword>
<dbReference type="InterPro" id="IPR017927">
    <property type="entry name" value="FAD-bd_FR_type"/>
</dbReference>
<keyword evidence="6" id="KW-0560">Oxidoreductase</keyword>
<evidence type="ECO:0000256" key="3">
    <source>
        <dbReference type="ARBA" id="ARBA00022714"/>
    </source>
</evidence>
<keyword evidence="4" id="KW-0479">Metal-binding</keyword>
<evidence type="ECO:0000259" key="10">
    <source>
        <dbReference type="PROSITE" id="PS51384"/>
    </source>
</evidence>
<gene>
    <name evidence="11" type="ORF">DVK44_32155</name>
</gene>
<keyword evidence="7" id="KW-0408">Iron</keyword>
<feature type="transmembrane region" description="Helical" evidence="9">
    <location>
        <begin position="105"/>
        <end position="124"/>
    </location>
</feature>
<dbReference type="AlphaFoldDB" id="A0A345HY22"/>
<protein>
    <submittedName>
        <fullName evidence="11">Ferric reductase</fullName>
    </submittedName>
</protein>